<dbReference type="GO" id="GO:0016042">
    <property type="term" value="P:lipid catabolic process"/>
    <property type="evidence" value="ECO:0007669"/>
    <property type="project" value="InterPro"/>
</dbReference>
<dbReference type="EMBL" id="JACCBI010000001">
    <property type="protein sequence ID" value="NYD67748.1"/>
    <property type="molecule type" value="Genomic_DNA"/>
</dbReference>
<accession>A0A4Q2MC53</accession>
<dbReference type="AlphaFoldDB" id="A0A4Q2MC53"/>
<dbReference type="GO" id="GO:0004806">
    <property type="term" value="F:triacylglycerol lipase activity"/>
    <property type="evidence" value="ECO:0007669"/>
    <property type="project" value="InterPro"/>
</dbReference>
<dbReference type="InterPro" id="IPR029058">
    <property type="entry name" value="AB_hydrolase_fold"/>
</dbReference>
<evidence type="ECO:0000313" key="4">
    <source>
        <dbReference type="Proteomes" id="UP000292686"/>
    </source>
</evidence>
<dbReference type="PROSITE" id="PS51257">
    <property type="entry name" value="PROKAR_LIPOPROTEIN"/>
    <property type="match status" value="1"/>
</dbReference>
<dbReference type="InterPro" id="IPR005152">
    <property type="entry name" value="Lipase_secreted"/>
</dbReference>
<evidence type="ECO:0000256" key="1">
    <source>
        <dbReference type="SAM" id="SignalP"/>
    </source>
</evidence>
<dbReference type="EMBL" id="SDPM01000001">
    <property type="protein sequence ID" value="RXZ88063.1"/>
    <property type="molecule type" value="Genomic_DNA"/>
</dbReference>
<dbReference type="RefSeq" id="WP_129172326.1">
    <property type="nucleotide sequence ID" value="NZ_JACCBI010000001.1"/>
</dbReference>
<evidence type="ECO:0000313" key="5">
    <source>
        <dbReference type="Proteomes" id="UP000581087"/>
    </source>
</evidence>
<proteinExistence type="predicted"/>
<name>A0A4Q2MC53_9MICO</name>
<reference evidence="3 4" key="1">
    <citation type="submission" date="2019-01" db="EMBL/GenBank/DDBJ databases">
        <title>Agromyces.</title>
        <authorList>
            <person name="Li J."/>
        </authorList>
    </citation>
    <scope>NUCLEOTIDE SEQUENCE [LARGE SCALE GENOMIC DNA]</scope>
    <source>
        <strain evidence="3 4">DSM 23870</strain>
    </source>
</reference>
<organism evidence="3 4">
    <name type="scientific">Agromyces atrinae</name>
    <dbReference type="NCBI Taxonomy" id="592376"/>
    <lineage>
        <taxon>Bacteria</taxon>
        <taxon>Bacillati</taxon>
        <taxon>Actinomycetota</taxon>
        <taxon>Actinomycetes</taxon>
        <taxon>Micrococcales</taxon>
        <taxon>Microbacteriaceae</taxon>
        <taxon>Agromyces</taxon>
    </lineage>
</organism>
<dbReference type="PIRSF" id="PIRSF029171">
    <property type="entry name" value="Esterase_LipA"/>
    <property type="match status" value="1"/>
</dbReference>
<dbReference type="SUPFAM" id="SSF53474">
    <property type="entry name" value="alpha/beta-Hydrolases"/>
    <property type="match status" value="1"/>
</dbReference>
<feature type="chain" id="PRO_5036356943" evidence="1">
    <location>
        <begin position="18"/>
        <end position="393"/>
    </location>
</feature>
<feature type="signal peptide" evidence="1">
    <location>
        <begin position="1"/>
        <end position="17"/>
    </location>
</feature>
<dbReference type="PANTHER" id="PTHR34853">
    <property type="match status" value="1"/>
</dbReference>
<keyword evidence="4" id="KW-1185">Reference proteome</keyword>
<evidence type="ECO:0000313" key="3">
    <source>
        <dbReference type="EMBL" id="RXZ88063.1"/>
    </source>
</evidence>
<dbReference type="Proteomes" id="UP000581087">
    <property type="component" value="Unassembled WGS sequence"/>
</dbReference>
<comment type="caution">
    <text evidence="3">The sequence shown here is derived from an EMBL/GenBank/DDBJ whole genome shotgun (WGS) entry which is preliminary data.</text>
</comment>
<protein>
    <submittedName>
        <fullName evidence="3">Alpha/beta fold hydrolase</fullName>
    </submittedName>
    <submittedName>
        <fullName evidence="2">Pimeloyl-ACP methyl ester carboxylesterase</fullName>
    </submittedName>
</protein>
<dbReference type="PANTHER" id="PTHR34853:SF1">
    <property type="entry name" value="LIPASE 5"/>
    <property type="match status" value="1"/>
</dbReference>
<keyword evidence="1" id="KW-0732">Signal</keyword>
<dbReference type="Pfam" id="PF03583">
    <property type="entry name" value="LIP"/>
    <property type="match status" value="1"/>
</dbReference>
<sequence>MRSAIVLVAAAAVLALAACSPEVDRRVVGGALDELSEHPFYVLPDPIPAGEPGTVVRTERLHSAPDGSIGWRVLYHSQDVHGTDILVSGIVISPTGDAPAGGRPVMSWGHPTTGAAERCAPSLGIDPDDWVEGLYDFLNKGYVVTATDYSGMGAAGPDSYLIGTTEGRNVLDIARAARSIPETKANDDVILWGHSQGGQAVLFAAGEASDYAPELSVHGVAVAAPATELGGLLSADIGDVSGVTIGSYAFTAFSEVYASTPGSELSTILTPVAVEAVPKMNELCLLGQNKELHEIATPLIGGFLSGDPTKVEPWATMLAENSVDPSTIDVPMFVAQGDIDELVKPEVTEGFVDAARKAGVTVEFEQIPKTGHGLIALRALDELFAWIERLPQP</sequence>
<keyword evidence="3" id="KW-0378">Hydrolase</keyword>
<dbReference type="Proteomes" id="UP000292686">
    <property type="component" value="Unassembled WGS sequence"/>
</dbReference>
<evidence type="ECO:0000313" key="2">
    <source>
        <dbReference type="EMBL" id="NYD67748.1"/>
    </source>
</evidence>
<dbReference type="OrthoDB" id="9798122at2"/>
<dbReference type="Gene3D" id="3.40.50.1820">
    <property type="entry name" value="alpha/beta hydrolase"/>
    <property type="match status" value="2"/>
</dbReference>
<gene>
    <name evidence="2" type="ORF">BJ972_002267</name>
    <name evidence="3" type="ORF">ESP50_02425</name>
</gene>
<reference evidence="2 5" key="2">
    <citation type="submission" date="2020-07" db="EMBL/GenBank/DDBJ databases">
        <title>Sequencing the genomes of 1000 actinobacteria strains.</title>
        <authorList>
            <person name="Klenk H.-P."/>
        </authorList>
    </citation>
    <scope>NUCLEOTIDE SEQUENCE [LARGE SCALE GENOMIC DNA]</scope>
    <source>
        <strain evidence="2 5">DSM 23870</strain>
    </source>
</reference>